<accession>A0A4U1YXG2</accession>
<dbReference type="Proteomes" id="UP000307574">
    <property type="component" value="Unassembled WGS sequence"/>
</dbReference>
<keyword evidence="1" id="KW-0472">Membrane</keyword>
<proteinExistence type="predicted"/>
<organism evidence="2 3">
    <name type="scientific">Vibrio kanaloae</name>
    <dbReference type="NCBI Taxonomy" id="170673"/>
    <lineage>
        <taxon>Bacteria</taxon>
        <taxon>Pseudomonadati</taxon>
        <taxon>Pseudomonadota</taxon>
        <taxon>Gammaproteobacteria</taxon>
        <taxon>Vibrionales</taxon>
        <taxon>Vibrionaceae</taxon>
        <taxon>Vibrio</taxon>
    </lineage>
</organism>
<protein>
    <submittedName>
        <fullName evidence="2">Uncharacterized protein</fullName>
    </submittedName>
</protein>
<reference evidence="2 3" key="1">
    <citation type="submission" date="2019-04" db="EMBL/GenBank/DDBJ databases">
        <title>A reverse ecology approach based on a biological definition of microbial populations.</title>
        <authorList>
            <person name="Arevalo P."/>
            <person name="Vaninsberghe D."/>
            <person name="Elsherbini J."/>
            <person name="Gore J."/>
            <person name="Polz M."/>
        </authorList>
    </citation>
    <scope>NUCLEOTIDE SEQUENCE [LARGE SCALE GENOMIC DNA]</scope>
    <source>
        <strain evidence="2 3">10N.261.46.F4</strain>
    </source>
</reference>
<dbReference type="RefSeq" id="WP_136981347.1">
    <property type="nucleotide sequence ID" value="NZ_SYUV01000091.1"/>
</dbReference>
<sequence>MTKKDDIYIQVLKYAVENDGPFDLTKMFKELHVTEDQKVMLLQQVEIGNVLAHRMTTVGFNRRVESCEQIKVWCSAIDRFRLLEYQELQEARESSKSASRMARIAILISIISFFSAVGISLYQISSPIILPEHFWDRQDEFIKALETKVAESLNNQDS</sequence>
<feature type="transmembrane region" description="Helical" evidence="1">
    <location>
        <begin position="104"/>
        <end position="124"/>
    </location>
</feature>
<evidence type="ECO:0000313" key="2">
    <source>
        <dbReference type="EMBL" id="TKF26304.1"/>
    </source>
</evidence>
<gene>
    <name evidence="2" type="ORF">FCV50_21300</name>
</gene>
<name>A0A4U1YXG2_9VIBR</name>
<evidence type="ECO:0000256" key="1">
    <source>
        <dbReference type="SAM" id="Phobius"/>
    </source>
</evidence>
<keyword evidence="1" id="KW-1133">Transmembrane helix</keyword>
<evidence type="ECO:0000313" key="3">
    <source>
        <dbReference type="Proteomes" id="UP000307574"/>
    </source>
</evidence>
<comment type="caution">
    <text evidence="2">The sequence shown here is derived from an EMBL/GenBank/DDBJ whole genome shotgun (WGS) entry which is preliminary data.</text>
</comment>
<dbReference type="AlphaFoldDB" id="A0A4U1YXG2"/>
<keyword evidence="1" id="KW-0812">Transmembrane</keyword>
<dbReference type="EMBL" id="SYUV01000091">
    <property type="protein sequence ID" value="TKF26304.1"/>
    <property type="molecule type" value="Genomic_DNA"/>
</dbReference>